<dbReference type="AlphaFoldDB" id="A0A4Y3QWN8"/>
<evidence type="ECO:0000313" key="4">
    <source>
        <dbReference type="EMBL" id="GEB49785.1"/>
    </source>
</evidence>
<sequence length="185" mass="19976">MPRHTVRVLVLLAALAATGCASDGGDASSDGKAGTPSPGPTADVGHLHVRGGGALADDWDDEGLLGENLPVRSDLAALWQTVLWADGYLDKSRIDCHYSRATRRATRAWQSNHALPADGIVGQQSFGKAARRLVRRDGLVVFEGKRHDVPLRRAEDGRYLVEDAGRYKPLRRDTTTLTVCARAAR</sequence>
<dbReference type="PROSITE" id="PS51257">
    <property type="entry name" value="PROKAR_LIPOPROTEIN"/>
    <property type="match status" value="1"/>
</dbReference>
<dbReference type="OrthoDB" id="5244994at2"/>
<dbReference type="InterPro" id="IPR036366">
    <property type="entry name" value="PGBDSf"/>
</dbReference>
<name>A0A4Y3QWN8_STRCI</name>
<evidence type="ECO:0000313" key="5">
    <source>
        <dbReference type="Proteomes" id="UP000319210"/>
    </source>
</evidence>
<dbReference type="EMBL" id="BJMM01000009">
    <property type="protein sequence ID" value="GEB49785.1"/>
    <property type="molecule type" value="Genomic_DNA"/>
</dbReference>
<organism evidence="4 5">
    <name type="scientific">Streptomyces cacaoi</name>
    <dbReference type="NCBI Taxonomy" id="1898"/>
    <lineage>
        <taxon>Bacteria</taxon>
        <taxon>Bacillati</taxon>
        <taxon>Actinomycetota</taxon>
        <taxon>Actinomycetes</taxon>
        <taxon>Kitasatosporales</taxon>
        <taxon>Streptomycetaceae</taxon>
        <taxon>Streptomyces</taxon>
    </lineage>
</organism>
<evidence type="ECO:0000256" key="2">
    <source>
        <dbReference type="SAM" id="SignalP"/>
    </source>
</evidence>
<dbReference type="Pfam" id="PF01471">
    <property type="entry name" value="PG_binding_1"/>
    <property type="match status" value="1"/>
</dbReference>
<evidence type="ECO:0000259" key="3">
    <source>
        <dbReference type="Pfam" id="PF01471"/>
    </source>
</evidence>
<accession>A0A4Y3QWN8</accession>
<protein>
    <recommendedName>
        <fullName evidence="3">Peptidoglycan binding-like domain-containing protein</fullName>
    </recommendedName>
</protein>
<dbReference type="InterPro" id="IPR002477">
    <property type="entry name" value="Peptidoglycan-bd-like"/>
</dbReference>
<dbReference type="Proteomes" id="UP000319210">
    <property type="component" value="Unassembled WGS sequence"/>
</dbReference>
<proteinExistence type="predicted"/>
<keyword evidence="5" id="KW-1185">Reference proteome</keyword>
<dbReference type="Gene3D" id="1.10.101.10">
    <property type="entry name" value="PGBD-like superfamily/PGBD"/>
    <property type="match status" value="1"/>
</dbReference>
<dbReference type="RefSeq" id="WP_078874792.1">
    <property type="nucleotide sequence ID" value="NZ_BJMM01000009.1"/>
</dbReference>
<feature type="chain" id="PRO_5038951077" description="Peptidoglycan binding-like domain-containing protein" evidence="2">
    <location>
        <begin position="22"/>
        <end position="185"/>
    </location>
</feature>
<dbReference type="InterPro" id="IPR036365">
    <property type="entry name" value="PGBD-like_sf"/>
</dbReference>
<feature type="compositionally biased region" description="Low complexity" evidence="1">
    <location>
        <begin position="21"/>
        <end position="34"/>
    </location>
</feature>
<comment type="caution">
    <text evidence="4">The sequence shown here is derived from an EMBL/GenBank/DDBJ whole genome shotgun (WGS) entry which is preliminary data.</text>
</comment>
<feature type="signal peptide" evidence="2">
    <location>
        <begin position="1"/>
        <end position="21"/>
    </location>
</feature>
<feature type="domain" description="Peptidoglycan binding-like" evidence="3">
    <location>
        <begin position="80"/>
        <end position="124"/>
    </location>
</feature>
<gene>
    <name evidence="4" type="ORF">SCA03_23360</name>
</gene>
<reference evidence="4 5" key="1">
    <citation type="submission" date="2019-06" db="EMBL/GenBank/DDBJ databases">
        <title>Whole genome shotgun sequence of Streptomyces cacaoi subsp. cacaoi NBRC 12748.</title>
        <authorList>
            <person name="Hosoyama A."/>
            <person name="Uohara A."/>
            <person name="Ohji S."/>
            <person name="Ichikawa N."/>
        </authorList>
    </citation>
    <scope>NUCLEOTIDE SEQUENCE [LARGE SCALE GENOMIC DNA]</scope>
    <source>
        <strain evidence="4 5">NBRC 12748</strain>
    </source>
</reference>
<keyword evidence="2" id="KW-0732">Signal</keyword>
<feature type="region of interest" description="Disordered" evidence="1">
    <location>
        <begin position="21"/>
        <end position="44"/>
    </location>
</feature>
<evidence type="ECO:0000256" key="1">
    <source>
        <dbReference type="SAM" id="MobiDB-lite"/>
    </source>
</evidence>
<dbReference type="SUPFAM" id="SSF47090">
    <property type="entry name" value="PGBD-like"/>
    <property type="match status" value="1"/>
</dbReference>